<evidence type="ECO:0000313" key="11">
    <source>
        <dbReference type="Proteomes" id="UP000216035"/>
    </source>
</evidence>
<dbReference type="GO" id="GO:0032790">
    <property type="term" value="P:ribosome disassembly"/>
    <property type="evidence" value="ECO:0007669"/>
    <property type="project" value="TreeGrafter"/>
</dbReference>
<dbReference type="InterPro" id="IPR000640">
    <property type="entry name" value="EFG_V-like"/>
</dbReference>
<dbReference type="Pfam" id="PF14492">
    <property type="entry name" value="EFG_III"/>
    <property type="match status" value="1"/>
</dbReference>
<evidence type="ECO:0000256" key="3">
    <source>
        <dbReference type="ARBA" id="ARBA00022741"/>
    </source>
</evidence>
<dbReference type="InterPro" id="IPR000795">
    <property type="entry name" value="T_Tr_GTP-bd_dom"/>
</dbReference>
<dbReference type="InterPro" id="IPR027417">
    <property type="entry name" value="P-loop_NTPase"/>
</dbReference>
<dbReference type="Gene3D" id="3.40.50.300">
    <property type="entry name" value="P-loop containing nucleotide triphosphate hydrolases"/>
    <property type="match status" value="1"/>
</dbReference>
<dbReference type="InterPro" id="IPR014721">
    <property type="entry name" value="Ribsml_uS5_D2-typ_fold_subgr"/>
</dbReference>
<dbReference type="Pfam" id="PF00679">
    <property type="entry name" value="EFG_C"/>
    <property type="match status" value="1"/>
</dbReference>
<dbReference type="EMBL" id="NOXX01000207">
    <property type="protein sequence ID" value="OYQ43200.1"/>
    <property type="molecule type" value="Genomic_DNA"/>
</dbReference>
<feature type="binding site" evidence="8">
    <location>
        <begin position="92"/>
        <end position="96"/>
    </location>
    <ligand>
        <name>GTP</name>
        <dbReference type="ChEBI" id="CHEBI:37565"/>
    </ligand>
</feature>
<dbReference type="InterPro" id="IPR005517">
    <property type="entry name" value="Transl_elong_EFG/EF2_IV"/>
</dbReference>
<keyword evidence="11" id="KW-1185">Reference proteome</keyword>
<dbReference type="Gene3D" id="2.40.30.10">
    <property type="entry name" value="Translation factors"/>
    <property type="match status" value="1"/>
</dbReference>
<dbReference type="RefSeq" id="WP_094486780.1">
    <property type="nucleotide sequence ID" value="NZ_NOXX01000207.1"/>
</dbReference>
<dbReference type="SUPFAM" id="SSF50447">
    <property type="entry name" value="Translation proteins"/>
    <property type="match status" value="1"/>
</dbReference>
<dbReference type="Pfam" id="PF03144">
    <property type="entry name" value="GTP_EFTU_D2"/>
    <property type="match status" value="1"/>
</dbReference>
<dbReference type="FunFam" id="3.40.50.300:FF:000029">
    <property type="entry name" value="Elongation factor G"/>
    <property type="match status" value="1"/>
</dbReference>
<proteinExistence type="inferred from homology"/>
<protein>
    <recommendedName>
        <fullName evidence="2 8">Elongation factor G</fullName>
        <shortName evidence="8">EF-G</shortName>
    </recommendedName>
</protein>
<dbReference type="OrthoDB" id="9801591at2"/>
<dbReference type="InterPro" id="IPR009000">
    <property type="entry name" value="Transl_B-barrel_sf"/>
</dbReference>
<comment type="subcellular location">
    <subcellularLocation>
        <location evidence="8">Cytoplasm</location>
    </subcellularLocation>
</comment>
<comment type="function">
    <text evidence="7 8">Catalyzes the GTP-dependent ribosomal translocation step during translation elongation. During this step, the ribosome changes from the pre-translocational (PRE) to the post-translocational (POST) state as the newly formed A-site-bound peptidyl-tRNA and P-site-bound deacylated tRNA move to the P and E sites, respectively. Catalyzes the coordinated movement of the two tRNA molecules, the mRNA and conformational changes in the ribosome.</text>
</comment>
<sequence>MARDLKYTRNIGIAAHIDAGKTTTTERILFYTGKSHKIGEVHDGAATMDWMAQEQERGITITSAATTCEWNFPTVQGKVIPESKPYHFNIIDTPGHVDFTVEVNRSLRVLDGLVFLFSAVDGVEPQSETNWRLADQYRVPRMGFVNKMDRQGSNFLAVCQQVRDMLKSNAVAITLPIGEEADFKGVVDLVKNQAIIWHDETQGATFDIVDIPADMVDEVKEYRSALIEAVAEYDENLLDKYMEDENSITEEEINNALRAATIDMAIIPMLCGSSFKNKGVQFMLDAVCKYLPSPLDKEGIEGIHPDDSELLEEDQKKIMRRPDVKEPFAALAFKIATDPFVGRLAFFRAYSGRLDAGSYVLNTRSGNKERISRIYQMHANKQNPIEFIEAGDIGAAVGFKDIKTGDTLCDEKNPIILESMKFPAPVIGIAIEPKTKADVDKMGMALAKLSEEDPTFTVRTDEASGQTIISGMGELHLDILIDRMKREFKVEVNQGEPQVEYKEAFTKSAQHREVYKKQSGGRGKFGDIVFRLEPADEVDGKVPDGLQFVNEVKGGNVPKEYVPAVEKGFREAMKTGPLAGYQVDSLKVTLLDGSYHPVDSDALSFELAARMGYKEVAKAAGAIILEPIMKLEVLTPEENMGDIVGDINRRRGQVNDMSDRAGSKVIKANVPLSEMFGYVTTLRTLSSGRATSTMEFSHYAETPSNISEEVIKKAKGNA</sequence>
<dbReference type="PANTHER" id="PTHR43261">
    <property type="entry name" value="TRANSLATION ELONGATION FACTOR G-RELATED"/>
    <property type="match status" value="1"/>
</dbReference>
<evidence type="ECO:0000256" key="4">
    <source>
        <dbReference type="ARBA" id="ARBA00022768"/>
    </source>
</evidence>
<dbReference type="SMART" id="SM00838">
    <property type="entry name" value="EFG_C"/>
    <property type="match status" value="1"/>
</dbReference>
<keyword evidence="6 8" id="KW-0342">GTP-binding</keyword>
<dbReference type="GO" id="GO:0005737">
    <property type="term" value="C:cytoplasm"/>
    <property type="evidence" value="ECO:0007669"/>
    <property type="project" value="UniProtKB-SubCell"/>
</dbReference>
<feature type="binding site" evidence="8">
    <location>
        <begin position="146"/>
        <end position="149"/>
    </location>
    <ligand>
        <name>GTP</name>
        <dbReference type="ChEBI" id="CHEBI:37565"/>
    </ligand>
</feature>
<evidence type="ECO:0000256" key="7">
    <source>
        <dbReference type="ARBA" id="ARBA00024731"/>
    </source>
</evidence>
<evidence type="ECO:0000256" key="6">
    <source>
        <dbReference type="ARBA" id="ARBA00023134"/>
    </source>
</evidence>
<dbReference type="PROSITE" id="PS00301">
    <property type="entry name" value="G_TR_1"/>
    <property type="match status" value="1"/>
</dbReference>
<dbReference type="InterPro" id="IPR004540">
    <property type="entry name" value="Transl_elong_EFG/EF2"/>
</dbReference>
<organism evidence="10 11">
    <name type="scientific">Flavobacterium aurantiibacter</name>
    <dbReference type="NCBI Taxonomy" id="2023067"/>
    <lineage>
        <taxon>Bacteria</taxon>
        <taxon>Pseudomonadati</taxon>
        <taxon>Bacteroidota</taxon>
        <taxon>Flavobacteriia</taxon>
        <taxon>Flavobacteriales</taxon>
        <taxon>Flavobacteriaceae</taxon>
        <taxon>Flavobacterium</taxon>
    </lineage>
</organism>
<dbReference type="FunFam" id="3.30.230.10:FF:000003">
    <property type="entry name" value="Elongation factor G"/>
    <property type="match status" value="1"/>
</dbReference>
<dbReference type="AlphaFoldDB" id="A0A255ZR60"/>
<dbReference type="SUPFAM" id="SSF54211">
    <property type="entry name" value="Ribosomal protein S5 domain 2-like"/>
    <property type="match status" value="1"/>
</dbReference>
<evidence type="ECO:0000256" key="8">
    <source>
        <dbReference type="HAMAP-Rule" id="MF_00054"/>
    </source>
</evidence>
<gene>
    <name evidence="8 10" type="primary">fusA</name>
    <name evidence="10" type="ORF">CHX27_10720</name>
</gene>
<dbReference type="FunFam" id="3.30.70.870:FF:000001">
    <property type="entry name" value="Elongation factor G"/>
    <property type="match status" value="1"/>
</dbReference>
<evidence type="ECO:0000313" key="10">
    <source>
        <dbReference type="EMBL" id="OYQ43200.1"/>
    </source>
</evidence>
<dbReference type="FunFam" id="2.40.30.10:FF:000006">
    <property type="entry name" value="Elongation factor G"/>
    <property type="match status" value="1"/>
</dbReference>
<evidence type="ECO:0000259" key="9">
    <source>
        <dbReference type="PROSITE" id="PS51722"/>
    </source>
</evidence>
<dbReference type="InterPro" id="IPR020568">
    <property type="entry name" value="Ribosomal_Su5_D2-typ_SF"/>
</dbReference>
<keyword evidence="4 8" id="KW-0251">Elongation factor</keyword>
<evidence type="ECO:0000256" key="2">
    <source>
        <dbReference type="ARBA" id="ARBA00017872"/>
    </source>
</evidence>
<dbReference type="InterPro" id="IPR004161">
    <property type="entry name" value="EFTu-like_2"/>
</dbReference>
<dbReference type="Gene3D" id="3.30.70.240">
    <property type="match status" value="1"/>
</dbReference>
<dbReference type="Gene3D" id="3.30.70.870">
    <property type="entry name" value="Elongation Factor G (Translational Gtpase), domain 3"/>
    <property type="match status" value="1"/>
</dbReference>
<dbReference type="CDD" id="cd03713">
    <property type="entry name" value="EFG_mtEFG_C"/>
    <property type="match status" value="1"/>
</dbReference>
<dbReference type="InterPro" id="IPR041095">
    <property type="entry name" value="EFG_II"/>
</dbReference>
<dbReference type="NCBIfam" id="NF009381">
    <property type="entry name" value="PRK12740.1-5"/>
    <property type="match status" value="1"/>
</dbReference>
<dbReference type="PANTHER" id="PTHR43261:SF1">
    <property type="entry name" value="RIBOSOME-RELEASING FACTOR 2, MITOCHONDRIAL"/>
    <property type="match status" value="1"/>
</dbReference>
<name>A0A255ZR60_9FLAO</name>
<accession>A0A255ZR60</accession>
<dbReference type="GO" id="GO:0003746">
    <property type="term" value="F:translation elongation factor activity"/>
    <property type="evidence" value="ECO:0007669"/>
    <property type="project" value="UniProtKB-UniRule"/>
</dbReference>
<dbReference type="CDD" id="cd04088">
    <property type="entry name" value="EFG_mtEFG_II"/>
    <property type="match status" value="1"/>
</dbReference>
<keyword evidence="8" id="KW-0963">Cytoplasm</keyword>
<dbReference type="CDD" id="cd01434">
    <property type="entry name" value="EFG_mtEFG1_IV"/>
    <property type="match status" value="1"/>
</dbReference>
<dbReference type="PRINTS" id="PR00315">
    <property type="entry name" value="ELONGATNFCT"/>
</dbReference>
<dbReference type="InterPro" id="IPR031157">
    <property type="entry name" value="G_TR_CS"/>
</dbReference>
<dbReference type="CDD" id="cd01886">
    <property type="entry name" value="EF-G"/>
    <property type="match status" value="1"/>
</dbReference>
<evidence type="ECO:0000256" key="1">
    <source>
        <dbReference type="ARBA" id="ARBA00005870"/>
    </source>
</evidence>
<dbReference type="FunFam" id="3.30.70.240:FF:000001">
    <property type="entry name" value="Elongation factor G"/>
    <property type="match status" value="1"/>
</dbReference>
<dbReference type="CDD" id="cd16262">
    <property type="entry name" value="EFG_III"/>
    <property type="match status" value="1"/>
</dbReference>
<dbReference type="Gene3D" id="3.30.230.10">
    <property type="match status" value="1"/>
</dbReference>
<dbReference type="HAMAP" id="MF_00054_B">
    <property type="entry name" value="EF_G_EF_2_B"/>
    <property type="match status" value="1"/>
</dbReference>
<comment type="similarity">
    <text evidence="1 8">Belongs to the TRAFAC class translation factor GTPase superfamily. Classic translation factor GTPase family. EF-G/EF-2 subfamily.</text>
</comment>
<keyword evidence="3 8" id="KW-0547">Nucleotide-binding</keyword>
<dbReference type="NCBIfam" id="TIGR00231">
    <property type="entry name" value="small_GTP"/>
    <property type="match status" value="1"/>
</dbReference>
<dbReference type="SUPFAM" id="SSF54980">
    <property type="entry name" value="EF-G C-terminal domain-like"/>
    <property type="match status" value="2"/>
</dbReference>
<comment type="caution">
    <text evidence="10">The sequence shown here is derived from an EMBL/GenBank/DDBJ whole genome shotgun (WGS) entry which is preliminary data.</text>
</comment>
<evidence type="ECO:0000256" key="5">
    <source>
        <dbReference type="ARBA" id="ARBA00022917"/>
    </source>
</evidence>
<dbReference type="Pfam" id="PF00009">
    <property type="entry name" value="GTP_EFTU"/>
    <property type="match status" value="1"/>
</dbReference>
<feature type="domain" description="Tr-type G" evidence="9">
    <location>
        <begin position="6"/>
        <end position="295"/>
    </location>
</feature>
<dbReference type="NCBIfam" id="TIGR00484">
    <property type="entry name" value="EF-G"/>
    <property type="match status" value="1"/>
</dbReference>
<keyword evidence="5 8" id="KW-0648">Protein biosynthesis</keyword>
<dbReference type="GO" id="GO:0003924">
    <property type="term" value="F:GTPase activity"/>
    <property type="evidence" value="ECO:0007669"/>
    <property type="project" value="InterPro"/>
</dbReference>
<dbReference type="InterPro" id="IPR035647">
    <property type="entry name" value="EFG_III/V"/>
</dbReference>
<dbReference type="SMART" id="SM00889">
    <property type="entry name" value="EFG_IV"/>
    <property type="match status" value="1"/>
</dbReference>
<feature type="binding site" evidence="8">
    <location>
        <begin position="15"/>
        <end position="22"/>
    </location>
    <ligand>
        <name>GTP</name>
        <dbReference type="ChEBI" id="CHEBI:37565"/>
    </ligand>
</feature>
<dbReference type="InterPro" id="IPR035649">
    <property type="entry name" value="EFG_V"/>
</dbReference>
<dbReference type="Pfam" id="PF03764">
    <property type="entry name" value="EFG_IV"/>
    <property type="match status" value="1"/>
</dbReference>
<dbReference type="SUPFAM" id="SSF52540">
    <property type="entry name" value="P-loop containing nucleoside triphosphate hydrolases"/>
    <property type="match status" value="1"/>
</dbReference>
<dbReference type="Proteomes" id="UP000216035">
    <property type="component" value="Unassembled WGS sequence"/>
</dbReference>
<dbReference type="InterPro" id="IPR009022">
    <property type="entry name" value="EFG_III"/>
</dbReference>
<reference evidence="10 11" key="1">
    <citation type="submission" date="2017-07" db="EMBL/GenBank/DDBJ databases">
        <title>Flavobacterium cyanobacteriorum sp. nov., isolated from cyanobacterial aggregates in a eutrophic lake.</title>
        <authorList>
            <person name="Cai H."/>
        </authorList>
    </citation>
    <scope>NUCLEOTIDE SEQUENCE [LARGE SCALE GENOMIC DNA]</scope>
    <source>
        <strain evidence="10 11">TH167</strain>
    </source>
</reference>
<dbReference type="InterPro" id="IPR005225">
    <property type="entry name" value="Small_GTP-bd"/>
</dbReference>
<dbReference type="PROSITE" id="PS51722">
    <property type="entry name" value="G_TR_2"/>
    <property type="match status" value="1"/>
</dbReference>
<dbReference type="InterPro" id="IPR047872">
    <property type="entry name" value="EFG_IV"/>
</dbReference>
<dbReference type="GO" id="GO:0005525">
    <property type="term" value="F:GTP binding"/>
    <property type="evidence" value="ECO:0007669"/>
    <property type="project" value="UniProtKB-UniRule"/>
</dbReference>